<sequence>MADFMQKLAQPQINSAPKQPGFGQSITRTSTMLFGEGSSCFISIPNQCEIRNGINNLYLTETEIDSKSKESTRTSTREELTQSLNPQTLPFDQHPSDWGFDPEIAYGWGNISSITKIFLTPLSLEVLQRLMERAELILKALNPISIIQNAYAKCANNYHKQPITEKNSTLIENSLLPRISAHIGLPPLYVTFFQGAIINDNILRNDKDKSSNSHSTAVHCTVTMIHSRECYLSAFSTDQNVSCFWYNSQFSSLIG</sequence>
<feature type="compositionally biased region" description="Basic and acidic residues" evidence="1">
    <location>
        <begin position="65"/>
        <end position="80"/>
    </location>
</feature>
<dbReference type="Proteomes" id="UP000887581">
    <property type="component" value="Unplaced"/>
</dbReference>
<organism evidence="2 3">
    <name type="scientific">Setaria digitata</name>
    <dbReference type="NCBI Taxonomy" id="48799"/>
    <lineage>
        <taxon>Eukaryota</taxon>
        <taxon>Metazoa</taxon>
        <taxon>Ecdysozoa</taxon>
        <taxon>Nematoda</taxon>
        <taxon>Chromadorea</taxon>
        <taxon>Rhabditida</taxon>
        <taxon>Spirurina</taxon>
        <taxon>Spiruromorpha</taxon>
        <taxon>Filarioidea</taxon>
        <taxon>Setariidae</taxon>
        <taxon>Setaria</taxon>
    </lineage>
</organism>
<reference evidence="3" key="1">
    <citation type="submission" date="2022-11" db="UniProtKB">
        <authorList>
            <consortium name="WormBaseParasite"/>
        </authorList>
    </citation>
    <scope>IDENTIFICATION</scope>
</reference>
<feature type="compositionally biased region" description="Polar residues" evidence="1">
    <location>
        <begin position="9"/>
        <end position="22"/>
    </location>
</feature>
<dbReference type="WBParaSite" id="sdigi.contig504.g8721.t1">
    <property type="protein sequence ID" value="sdigi.contig504.g8721.t1"/>
    <property type="gene ID" value="sdigi.contig504.g8721"/>
</dbReference>
<keyword evidence="2" id="KW-1185">Reference proteome</keyword>
<protein>
    <submittedName>
        <fullName evidence="3">Uncharacterized protein</fullName>
    </submittedName>
</protein>
<feature type="region of interest" description="Disordered" evidence="1">
    <location>
        <begin position="1"/>
        <end position="22"/>
    </location>
</feature>
<evidence type="ECO:0000313" key="3">
    <source>
        <dbReference type="WBParaSite" id="sdigi.contig504.g8721.t1"/>
    </source>
</evidence>
<evidence type="ECO:0000256" key="1">
    <source>
        <dbReference type="SAM" id="MobiDB-lite"/>
    </source>
</evidence>
<name>A0A915PWP0_9BILA</name>
<evidence type="ECO:0000313" key="2">
    <source>
        <dbReference type="Proteomes" id="UP000887581"/>
    </source>
</evidence>
<feature type="compositionally biased region" description="Polar residues" evidence="1">
    <location>
        <begin position="81"/>
        <end position="90"/>
    </location>
</feature>
<feature type="region of interest" description="Disordered" evidence="1">
    <location>
        <begin position="65"/>
        <end position="95"/>
    </location>
</feature>
<accession>A0A915PWP0</accession>
<proteinExistence type="predicted"/>
<dbReference type="AlphaFoldDB" id="A0A915PWP0"/>